<gene>
    <name evidence="2" type="ORF">SDC9_77806</name>
</gene>
<dbReference type="AlphaFoldDB" id="A0A644YRN6"/>
<proteinExistence type="predicted"/>
<keyword evidence="1" id="KW-0175">Coiled coil</keyword>
<reference evidence="2" key="1">
    <citation type="submission" date="2019-08" db="EMBL/GenBank/DDBJ databases">
        <authorList>
            <person name="Kucharzyk K."/>
            <person name="Murdoch R.W."/>
            <person name="Higgins S."/>
            <person name="Loffler F."/>
        </authorList>
    </citation>
    <scope>NUCLEOTIDE SEQUENCE</scope>
</reference>
<dbReference type="EMBL" id="VSSQ01006020">
    <property type="protein sequence ID" value="MPM31252.1"/>
    <property type="molecule type" value="Genomic_DNA"/>
</dbReference>
<sequence>MQIKRLQERLARLEEDVEGILLERIRDKGNAARYDRMLEKHEKEILLVKEQIAGYGNMEIVLNKKRAEMKTSIDLIDDILNSGNLSEANLRMLQEIRVNENSDGKLDIESCMKAAFRTHCDWYNEVMEVIDSAAELMVGSIDDETA</sequence>
<organism evidence="2">
    <name type="scientific">bioreactor metagenome</name>
    <dbReference type="NCBI Taxonomy" id="1076179"/>
    <lineage>
        <taxon>unclassified sequences</taxon>
        <taxon>metagenomes</taxon>
        <taxon>ecological metagenomes</taxon>
    </lineage>
</organism>
<feature type="coiled-coil region" evidence="1">
    <location>
        <begin position="3"/>
        <end position="51"/>
    </location>
</feature>
<name>A0A644YRN6_9ZZZZ</name>
<comment type="caution">
    <text evidence="2">The sequence shown here is derived from an EMBL/GenBank/DDBJ whole genome shotgun (WGS) entry which is preliminary data.</text>
</comment>
<evidence type="ECO:0000313" key="2">
    <source>
        <dbReference type="EMBL" id="MPM31252.1"/>
    </source>
</evidence>
<evidence type="ECO:0000256" key="1">
    <source>
        <dbReference type="SAM" id="Coils"/>
    </source>
</evidence>
<accession>A0A644YRN6</accession>
<protein>
    <submittedName>
        <fullName evidence="2">Uncharacterized protein</fullName>
    </submittedName>
</protein>